<protein>
    <submittedName>
        <fullName evidence="2">Archaeal putative transposase ISC1217</fullName>
    </submittedName>
</protein>
<dbReference type="InterPro" id="IPR006783">
    <property type="entry name" value="Transposase_ISC1217"/>
</dbReference>
<dbReference type="Pfam" id="PF04693">
    <property type="entry name" value="DDE_Tnp_2"/>
    <property type="match status" value="1"/>
</dbReference>
<gene>
    <name evidence="2" type="ORF">MetMK1DRAFT_00003980</name>
</gene>
<evidence type="ECO:0000256" key="1">
    <source>
        <dbReference type="SAM" id="MobiDB-lite"/>
    </source>
</evidence>
<dbReference type="eggNOG" id="arCOG08397">
    <property type="taxonomic scope" value="Archaea"/>
</dbReference>
<feature type="region of interest" description="Disordered" evidence="1">
    <location>
        <begin position="52"/>
        <end position="80"/>
    </location>
</feature>
<organism evidence="2 3">
    <name type="scientific">Metallosphaera yellowstonensis MK1</name>
    <dbReference type="NCBI Taxonomy" id="671065"/>
    <lineage>
        <taxon>Archaea</taxon>
        <taxon>Thermoproteota</taxon>
        <taxon>Thermoprotei</taxon>
        <taxon>Sulfolobales</taxon>
        <taxon>Sulfolobaceae</taxon>
        <taxon>Metallosphaera</taxon>
    </lineage>
</organism>
<dbReference type="Proteomes" id="UP000003980">
    <property type="component" value="Unassembled WGS sequence"/>
</dbReference>
<evidence type="ECO:0000313" key="2">
    <source>
        <dbReference type="EMBL" id="EHP69896.1"/>
    </source>
</evidence>
<proteinExistence type="predicted"/>
<dbReference type="EMBL" id="JH597761">
    <property type="protein sequence ID" value="EHP69896.1"/>
    <property type="molecule type" value="Genomic_DNA"/>
</dbReference>
<dbReference type="HOGENOM" id="CLU_096713_1_0_2"/>
<accession>H2C4V4</accession>
<reference evidence="2 3" key="1">
    <citation type="submission" date="2012-01" db="EMBL/GenBank/DDBJ databases">
        <title>Improved High-Quality Draft sequence of Metallosphaera yellowstonensis MK1.</title>
        <authorList>
            <consortium name="US DOE Joint Genome Institute"/>
            <person name="Lucas S."/>
            <person name="Han J."/>
            <person name="Cheng J.-F."/>
            <person name="Goodwin L."/>
            <person name="Pitluck S."/>
            <person name="Peters L."/>
            <person name="Teshima H."/>
            <person name="Detter J.C."/>
            <person name="Han C."/>
            <person name="Tapia R."/>
            <person name="Land M."/>
            <person name="Hauser L."/>
            <person name="Kyrpides N."/>
            <person name="Kozubal M."/>
            <person name="Macur R.E."/>
            <person name="Jay Z."/>
            <person name="Inskeep W."/>
            <person name="Woyke T."/>
        </authorList>
    </citation>
    <scope>NUCLEOTIDE SEQUENCE [LARGE SCALE GENOMIC DNA]</scope>
    <source>
        <strain evidence="2 3">MK1</strain>
    </source>
</reference>
<feature type="compositionally biased region" description="Gly residues" evidence="1">
    <location>
        <begin position="60"/>
        <end position="72"/>
    </location>
</feature>
<dbReference type="AlphaFoldDB" id="H2C4V4"/>
<sequence>MGFVRVNEFKTEIELAREMLDVLKESFQWPGSSSTPVLSEKLVRDNLVSELKSNRAQGRVGPGDPRGGGGTPPSGRPPGVYYADLTLGGRAITVKLLVQERKRDSGTQARYLYTTDLSLSEEVEEACCVGDRGPPKGRQGPWTGGLLVLGGFRVTSGSSPSTTSSGSWWGS</sequence>
<keyword evidence="3" id="KW-1185">Reference proteome</keyword>
<name>H2C4V4_9CREN</name>
<evidence type="ECO:0000313" key="3">
    <source>
        <dbReference type="Proteomes" id="UP000003980"/>
    </source>
</evidence>